<dbReference type="CDD" id="cd16964">
    <property type="entry name" value="YqgF"/>
    <property type="match status" value="1"/>
</dbReference>
<dbReference type="Gene3D" id="3.30.420.140">
    <property type="entry name" value="YqgF/RNase H-like domain"/>
    <property type="match status" value="1"/>
</dbReference>
<evidence type="ECO:0000256" key="5">
    <source>
        <dbReference type="SAM" id="MobiDB-lite"/>
    </source>
</evidence>
<dbReference type="InterPro" id="IPR006641">
    <property type="entry name" value="YqgF/RNaseH-like_dom"/>
</dbReference>
<keyword evidence="4" id="KW-0378">Hydrolase</keyword>
<dbReference type="PANTHER" id="PTHR33317">
    <property type="entry name" value="POLYNUCLEOTIDYL TRANSFERASE, RIBONUCLEASE H-LIKE SUPERFAMILY PROTEIN"/>
    <property type="match status" value="1"/>
</dbReference>
<dbReference type="STRING" id="69332.A0A388KAN4"/>
<evidence type="ECO:0000256" key="1">
    <source>
        <dbReference type="ARBA" id="ARBA00022490"/>
    </source>
</evidence>
<dbReference type="FunFam" id="3.30.420.140:FF:000008">
    <property type="entry name" value="Putative pre-16S rRNA nuclease"/>
    <property type="match status" value="1"/>
</dbReference>
<evidence type="ECO:0000259" key="7">
    <source>
        <dbReference type="SMART" id="SM00732"/>
    </source>
</evidence>
<dbReference type="Proteomes" id="UP000265515">
    <property type="component" value="Unassembled WGS sequence"/>
</dbReference>
<dbReference type="OrthoDB" id="10261669at2759"/>
<dbReference type="HAMAP" id="MF_00651">
    <property type="entry name" value="Nuclease_YqgF"/>
    <property type="match status" value="1"/>
</dbReference>
<evidence type="ECO:0000256" key="3">
    <source>
        <dbReference type="ARBA" id="ARBA00022722"/>
    </source>
</evidence>
<feature type="region of interest" description="Disordered" evidence="5">
    <location>
        <begin position="165"/>
        <end position="223"/>
    </location>
</feature>
<name>A0A388KAN4_CHABU</name>
<feature type="domain" description="YqgF/RNase H-like" evidence="7">
    <location>
        <begin position="10"/>
        <end position="115"/>
    </location>
</feature>
<dbReference type="SMART" id="SM00732">
    <property type="entry name" value="YqgFc"/>
    <property type="match status" value="1"/>
</dbReference>
<dbReference type="InterPro" id="IPR012337">
    <property type="entry name" value="RNaseH-like_sf"/>
</dbReference>
<feature type="region of interest" description="Disordered" evidence="5">
    <location>
        <begin position="399"/>
        <end position="473"/>
    </location>
</feature>
<dbReference type="NCBIfam" id="TIGR00250">
    <property type="entry name" value="RNAse_H_YqgF"/>
    <property type="match status" value="1"/>
</dbReference>
<evidence type="ECO:0000256" key="4">
    <source>
        <dbReference type="ARBA" id="ARBA00022801"/>
    </source>
</evidence>
<dbReference type="AlphaFoldDB" id="A0A388KAN4"/>
<dbReference type="Gramene" id="GBG67087">
    <property type="protein sequence ID" value="GBG67087"/>
    <property type="gene ID" value="CBR_g78868"/>
</dbReference>
<keyword evidence="2" id="KW-0690">Ribosome biogenesis</keyword>
<accession>A0A388KAN4</accession>
<dbReference type="InterPro" id="IPR005227">
    <property type="entry name" value="YqgF"/>
</dbReference>
<keyword evidence="3" id="KW-0540">Nuclease</keyword>
<evidence type="ECO:0000256" key="6">
    <source>
        <dbReference type="SAM" id="Phobius"/>
    </source>
</evidence>
<feature type="transmembrane region" description="Helical" evidence="6">
    <location>
        <begin position="696"/>
        <end position="714"/>
    </location>
</feature>
<gene>
    <name evidence="8" type="ORF">CBR_g78868</name>
</gene>
<dbReference type="SUPFAM" id="SSF53098">
    <property type="entry name" value="Ribonuclease H-like"/>
    <property type="match status" value="1"/>
</dbReference>
<feature type="region of interest" description="Disordered" evidence="5">
    <location>
        <begin position="599"/>
        <end position="669"/>
    </location>
</feature>
<feature type="compositionally biased region" description="Basic and acidic residues" evidence="5">
    <location>
        <begin position="418"/>
        <end position="473"/>
    </location>
</feature>
<keyword evidence="1" id="KW-0963">Cytoplasm</keyword>
<keyword evidence="6" id="KW-0472">Membrane</keyword>
<proteinExistence type="inferred from homology"/>
<protein>
    <recommendedName>
        <fullName evidence="7">YqgF/RNase H-like domain-containing protein</fullName>
    </recommendedName>
</protein>
<sequence>MEVARRRCGQPLIGLDVGRRRVGVAISDKNCHVASPLSWLERSSTSVDKNAAKIFTLVKKFEAAGMVVGCPIQLSGANSTEVVRVRRFLKELQTQQELASLPYVLWDERLTSMAVESSVRGLDLPPMRLKAITDKMSAVYILQGFLDAFARVNRGEQRWLVGGRALRDDGGRDEGDDDDDDDDNDNDDRGDDDDDDDDDDDRRDDDGDDDGDDDDDDDDDDDGGGGLVWILPVAKHAYIGALFLNSKGGCQTWLSHLATSHGVDVLDLKDVIRWEELTRLWKKRFIVADTPTLAINRLFTMSQGNTTIRDWLTEWQKIAAVPNLNLPFEHLRREFSNRSCAALSQTLGDREQYSTFAEIIDKAREIMKTNRLAAHEKSTWQPTYVEKARTGPRQQHFAAVQQDNGDNPAATPASSDGDQLRKEKPKGGKKQDEVEQLRKEKEDPLRHQEQEKLGQEIDDLKRKNETAKKKEEQTRVKTKDIGYDNLKEVEDFQTELEKKNNELAILKHSNRYLEKEFADLKDEVGAMKNAGKRAPATVTEKSPPHLGKVKVYLSSTTMYTSKDMKTLRRAYKDALEGKLTAVREAEFFKESLTRILTPATRSKRSATTSKTSPLGLRKSLSAIPVGNSDSTDENGGDHEGLKRKHAPVKEVDLLQGSDTEGEDKHAEEEEAELCYAMSVEELEEVQGDQGRALGNYGLMQCLAVIFGGVVIIYFRV</sequence>
<keyword evidence="6" id="KW-0812">Transmembrane</keyword>
<evidence type="ECO:0000256" key="2">
    <source>
        <dbReference type="ARBA" id="ARBA00022517"/>
    </source>
</evidence>
<dbReference type="GO" id="GO:0000967">
    <property type="term" value="P:rRNA 5'-end processing"/>
    <property type="evidence" value="ECO:0007669"/>
    <property type="project" value="TreeGrafter"/>
</dbReference>
<evidence type="ECO:0000313" key="8">
    <source>
        <dbReference type="EMBL" id="GBG67087.1"/>
    </source>
</evidence>
<keyword evidence="6" id="KW-1133">Transmembrane helix</keyword>
<dbReference type="GO" id="GO:0016787">
    <property type="term" value="F:hydrolase activity"/>
    <property type="evidence" value="ECO:0007669"/>
    <property type="project" value="UniProtKB-KW"/>
</dbReference>
<organism evidence="8 9">
    <name type="scientific">Chara braunii</name>
    <name type="common">Braun's stonewort</name>
    <dbReference type="NCBI Taxonomy" id="69332"/>
    <lineage>
        <taxon>Eukaryota</taxon>
        <taxon>Viridiplantae</taxon>
        <taxon>Streptophyta</taxon>
        <taxon>Charophyceae</taxon>
        <taxon>Charales</taxon>
        <taxon>Characeae</taxon>
        <taxon>Chara</taxon>
    </lineage>
</organism>
<evidence type="ECO:0000313" key="9">
    <source>
        <dbReference type="Proteomes" id="UP000265515"/>
    </source>
</evidence>
<keyword evidence="9" id="KW-1185">Reference proteome</keyword>
<dbReference type="Pfam" id="PF03652">
    <property type="entry name" value="RuvX"/>
    <property type="match status" value="1"/>
</dbReference>
<feature type="compositionally biased region" description="Low complexity" evidence="5">
    <location>
        <begin position="599"/>
        <end position="613"/>
    </location>
</feature>
<dbReference type="InterPro" id="IPR037027">
    <property type="entry name" value="YqgF/RNaseH-like_dom_sf"/>
</dbReference>
<dbReference type="EMBL" id="BFEA01000082">
    <property type="protein sequence ID" value="GBG67087.1"/>
    <property type="molecule type" value="Genomic_DNA"/>
</dbReference>
<reference evidence="8 9" key="1">
    <citation type="journal article" date="2018" name="Cell">
        <title>The Chara Genome: Secondary Complexity and Implications for Plant Terrestrialization.</title>
        <authorList>
            <person name="Nishiyama T."/>
            <person name="Sakayama H."/>
            <person name="Vries J.D."/>
            <person name="Buschmann H."/>
            <person name="Saint-Marcoux D."/>
            <person name="Ullrich K.K."/>
            <person name="Haas F.B."/>
            <person name="Vanderstraeten L."/>
            <person name="Becker D."/>
            <person name="Lang D."/>
            <person name="Vosolsobe S."/>
            <person name="Rombauts S."/>
            <person name="Wilhelmsson P.K.I."/>
            <person name="Janitza P."/>
            <person name="Kern R."/>
            <person name="Heyl A."/>
            <person name="Rumpler F."/>
            <person name="Villalobos L.I.A.C."/>
            <person name="Clay J.M."/>
            <person name="Skokan R."/>
            <person name="Toyoda A."/>
            <person name="Suzuki Y."/>
            <person name="Kagoshima H."/>
            <person name="Schijlen E."/>
            <person name="Tajeshwar N."/>
            <person name="Catarino B."/>
            <person name="Hetherington A.J."/>
            <person name="Saltykova A."/>
            <person name="Bonnot C."/>
            <person name="Breuninger H."/>
            <person name="Symeonidi A."/>
            <person name="Radhakrishnan G.V."/>
            <person name="Van Nieuwerburgh F."/>
            <person name="Deforce D."/>
            <person name="Chang C."/>
            <person name="Karol K.G."/>
            <person name="Hedrich R."/>
            <person name="Ulvskov P."/>
            <person name="Glockner G."/>
            <person name="Delwiche C.F."/>
            <person name="Petrasek J."/>
            <person name="Van de Peer Y."/>
            <person name="Friml J."/>
            <person name="Beilby M."/>
            <person name="Dolan L."/>
            <person name="Kohara Y."/>
            <person name="Sugano S."/>
            <person name="Fujiyama A."/>
            <person name="Delaux P.-M."/>
            <person name="Quint M."/>
            <person name="TheiBen G."/>
            <person name="Hagemann M."/>
            <person name="Harholt J."/>
            <person name="Dunand C."/>
            <person name="Zachgo S."/>
            <person name="Langdale J."/>
            <person name="Maumus F."/>
            <person name="Straeten D.V.D."/>
            <person name="Gould S.B."/>
            <person name="Rensing S.A."/>
        </authorList>
    </citation>
    <scope>NUCLEOTIDE SEQUENCE [LARGE SCALE GENOMIC DNA]</scope>
    <source>
        <strain evidence="8 9">S276</strain>
    </source>
</reference>
<comment type="caution">
    <text evidence="8">The sequence shown here is derived from an EMBL/GenBank/DDBJ whole genome shotgun (WGS) entry which is preliminary data.</text>
</comment>
<feature type="compositionally biased region" description="Acidic residues" evidence="5">
    <location>
        <begin position="174"/>
        <end position="223"/>
    </location>
</feature>
<dbReference type="GO" id="GO:0004518">
    <property type="term" value="F:nuclease activity"/>
    <property type="evidence" value="ECO:0007669"/>
    <property type="project" value="UniProtKB-KW"/>
</dbReference>
<dbReference type="PANTHER" id="PTHR33317:SF1">
    <property type="entry name" value="POLYNUCLEOTIDYL TRANSFERASE, RIBONUCLEASE H-LIKE SUPERFAMILY PROTEIN"/>
    <property type="match status" value="1"/>
</dbReference>